<evidence type="ECO:0000256" key="5">
    <source>
        <dbReference type="ARBA" id="ARBA00022692"/>
    </source>
</evidence>
<keyword evidence="3 11" id="KW-0328">Glycosyltransferase</keyword>
<comment type="caution">
    <text evidence="13">The sequence shown here is derived from an EMBL/GenBank/DDBJ whole genome shotgun (WGS) entry which is preliminary data.</text>
</comment>
<feature type="transmembrane region" description="Helical" evidence="12">
    <location>
        <begin position="199"/>
        <end position="224"/>
    </location>
</feature>
<sequence>NLQTFLDAADEGIIFFSFGTVVNLNDLPKEKLNIFLNVVQKLKQKVILKWIPKDNVNLSKTIMTGSWFPQNDILAHPNVRLFITHGGLHSIEETVNNAIPIVGVPFFADQYLNMKIVEQKGYGKLVNFFEMTEESFENAVNEVLSNVRFKEMAMVQSQVFKDQPMKPLDRAVYWVEYIIRNGGAEHLKSDSLELNDVQYFLLDVSVIFLVLTGLIIWSGCLIVAKFTSKKLNIA</sequence>
<evidence type="ECO:0000256" key="3">
    <source>
        <dbReference type="ARBA" id="ARBA00022676"/>
    </source>
</evidence>
<dbReference type="Gene3D" id="3.40.50.2000">
    <property type="entry name" value="Glycogen Phosphorylase B"/>
    <property type="match status" value="1"/>
</dbReference>
<keyword evidence="9" id="KW-0325">Glycoprotein</keyword>
<dbReference type="InterPro" id="IPR002213">
    <property type="entry name" value="UDP_glucos_trans"/>
</dbReference>
<evidence type="ECO:0000256" key="8">
    <source>
        <dbReference type="ARBA" id="ARBA00023136"/>
    </source>
</evidence>
<dbReference type="InterPro" id="IPR035595">
    <property type="entry name" value="UDP_glycos_trans_CS"/>
</dbReference>
<dbReference type="GO" id="GO:0005783">
    <property type="term" value="C:endoplasmic reticulum"/>
    <property type="evidence" value="ECO:0007669"/>
    <property type="project" value="UniProtKB-SubCell"/>
</dbReference>
<evidence type="ECO:0000256" key="1">
    <source>
        <dbReference type="ARBA" id="ARBA00004240"/>
    </source>
</evidence>
<dbReference type="PROSITE" id="PS00375">
    <property type="entry name" value="UDPGT"/>
    <property type="match status" value="1"/>
</dbReference>
<dbReference type="AlphaFoldDB" id="A0A6G0VUS0"/>
<organism evidence="13 14">
    <name type="scientific">Aphis craccivora</name>
    <name type="common">Cowpea aphid</name>
    <dbReference type="NCBI Taxonomy" id="307492"/>
    <lineage>
        <taxon>Eukaryota</taxon>
        <taxon>Metazoa</taxon>
        <taxon>Ecdysozoa</taxon>
        <taxon>Arthropoda</taxon>
        <taxon>Hexapoda</taxon>
        <taxon>Insecta</taxon>
        <taxon>Pterygota</taxon>
        <taxon>Neoptera</taxon>
        <taxon>Paraneoptera</taxon>
        <taxon>Hemiptera</taxon>
        <taxon>Sternorrhyncha</taxon>
        <taxon>Aphidomorpha</taxon>
        <taxon>Aphidoidea</taxon>
        <taxon>Aphididae</taxon>
        <taxon>Aphidini</taxon>
        <taxon>Aphis</taxon>
        <taxon>Aphis</taxon>
    </lineage>
</organism>
<evidence type="ECO:0000313" key="14">
    <source>
        <dbReference type="Proteomes" id="UP000478052"/>
    </source>
</evidence>
<gene>
    <name evidence="13" type="ORF">FWK35_00036498</name>
</gene>
<dbReference type="Pfam" id="PF00201">
    <property type="entry name" value="UDPGT"/>
    <property type="match status" value="1"/>
</dbReference>
<keyword evidence="7 12" id="KW-1133">Transmembrane helix</keyword>
<dbReference type="GO" id="GO:0016020">
    <property type="term" value="C:membrane"/>
    <property type="evidence" value="ECO:0007669"/>
    <property type="project" value="UniProtKB-SubCell"/>
</dbReference>
<accession>A0A6G0VUS0</accession>
<comment type="subcellular location">
    <subcellularLocation>
        <location evidence="10">Endomembrane system</location>
        <topology evidence="10">Single-pass type I membrane protein</topology>
    </subcellularLocation>
    <subcellularLocation>
        <location evidence="1">Endoplasmic reticulum</location>
    </subcellularLocation>
    <subcellularLocation>
        <location evidence="12">Membrane</location>
        <topology evidence="12">Single-pass membrane protein</topology>
    </subcellularLocation>
</comment>
<evidence type="ECO:0000256" key="6">
    <source>
        <dbReference type="ARBA" id="ARBA00022824"/>
    </source>
</evidence>
<evidence type="ECO:0000256" key="11">
    <source>
        <dbReference type="RuleBase" id="RU003718"/>
    </source>
</evidence>
<dbReference type="GO" id="GO:0015020">
    <property type="term" value="F:glucuronosyltransferase activity"/>
    <property type="evidence" value="ECO:0007669"/>
    <property type="project" value="UniProtKB-EC"/>
</dbReference>
<dbReference type="EMBL" id="VUJU01012628">
    <property type="protein sequence ID" value="KAF0707214.1"/>
    <property type="molecule type" value="Genomic_DNA"/>
</dbReference>
<keyword evidence="5 12" id="KW-0812">Transmembrane</keyword>
<dbReference type="SUPFAM" id="SSF53756">
    <property type="entry name" value="UDP-Glycosyltransferase/glycogen phosphorylase"/>
    <property type="match status" value="1"/>
</dbReference>
<reference evidence="13 14" key="1">
    <citation type="submission" date="2019-08" db="EMBL/GenBank/DDBJ databases">
        <title>Whole genome of Aphis craccivora.</title>
        <authorList>
            <person name="Voronova N.V."/>
            <person name="Shulinski R.S."/>
            <person name="Bandarenka Y.V."/>
            <person name="Zhorov D.G."/>
            <person name="Warner D."/>
        </authorList>
    </citation>
    <scope>NUCLEOTIDE SEQUENCE [LARGE SCALE GENOMIC DNA]</scope>
    <source>
        <strain evidence="13">180601</strain>
        <tissue evidence="13">Whole Body</tissue>
    </source>
</reference>
<dbReference type="FunFam" id="3.40.50.2000:FF:000050">
    <property type="entry name" value="UDP-glucuronosyltransferase"/>
    <property type="match status" value="1"/>
</dbReference>
<evidence type="ECO:0000256" key="12">
    <source>
        <dbReference type="RuleBase" id="RU362059"/>
    </source>
</evidence>
<name>A0A6G0VUS0_APHCR</name>
<dbReference type="PANTHER" id="PTHR48043:SF159">
    <property type="entry name" value="EG:EG0003.4 PROTEIN-RELATED"/>
    <property type="match status" value="1"/>
</dbReference>
<keyword evidence="14" id="KW-1185">Reference proteome</keyword>
<dbReference type="OrthoDB" id="5835829at2759"/>
<dbReference type="Proteomes" id="UP000478052">
    <property type="component" value="Unassembled WGS sequence"/>
</dbReference>
<evidence type="ECO:0000256" key="4">
    <source>
        <dbReference type="ARBA" id="ARBA00022679"/>
    </source>
</evidence>
<protein>
    <recommendedName>
        <fullName evidence="12">UDP-glucuronosyltransferase</fullName>
        <ecNumber evidence="12">2.4.1.17</ecNumber>
    </recommendedName>
</protein>
<dbReference type="CDD" id="cd03784">
    <property type="entry name" value="GT1_Gtf-like"/>
    <property type="match status" value="1"/>
</dbReference>
<evidence type="ECO:0000256" key="10">
    <source>
        <dbReference type="ARBA" id="ARBA00046288"/>
    </source>
</evidence>
<evidence type="ECO:0000256" key="7">
    <source>
        <dbReference type="ARBA" id="ARBA00022989"/>
    </source>
</evidence>
<dbReference type="InterPro" id="IPR050271">
    <property type="entry name" value="UDP-glycosyltransferase"/>
</dbReference>
<evidence type="ECO:0000313" key="13">
    <source>
        <dbReference type="EMBL" id="KAF0707214.1"/>
    </source>
</evidence>
<comment type="catalytic activity">
    <reaction evidence="12">
        <text>glucuronate acceptor + UDP-alpha-D-glucuronate = acceptor beta-D-glucuronoside + UDP + H(+)</text>
        <dbReference type="Rhea" id="RHEA:21032"/>
        <dbReference type="ChEBI" id="CHEBI:15378"/>
        <dbReference type="ChEBI" id="CHEBI:58052"/>
        <dbReference type="ChEBI" id="CHEBI:58223"/>
        <dbReference type="ChEBI" id="CHEBI:132367"/>
        <dbReference type="ChEBI" id="CHEBI:132368"/>
        <dbReference type="EC" id="2.4.1.17"/>
    </reaction>
</comment>
<evidence type="ECO:0000256" key="2">
    <source>
        <dbReference type="ARBA" id="ARBA00009995"/>
    </source>
</evidence>
<dbReference type="PANTHER" id="PTHR48043">
    <property type="entry name" value="EG:EG0003.4 PROTEIN-RELATED"/>
    <property type="match status" value="1"/>
</dbReference>
<keyword evidence="6" id="KW-0256">Endoplasmic reticulum</keyword>
<keyword evidence="4 11" id="KW-0808">Transferase</keyword>
<proteinExistence type="inferred from homology"/>
<comment type="similarity">
    <text evidence="2 11">Belongs to the UDP-glycosyltransferase family.</text>
</comment>
<keyword evidence="8 12" id="KW-0472">Membrane</keyword>
<feature type="non-terminal residue" evidence="13">
    <location>
        <position position="1"/>
    </location>
</feature>
<evidence type="ECO:0000256" key="9">
    <source>
        <dbReference type="ARBA" id="ARBA00023180"/>
    </source>
</evidence>
<dbReference type="EC" id="2.4.1.17" evidence="12"/>